<proteinExistence type="predicted"/>
<evidence type="ECO:0000313" key="3">
    <source>
        <dbReference type="Proteomes" id="UP000050525"/>
    </source>
</evidence>
<name>A0A151P210_ALLMI</name>
<dbReference type="EMBL" id="AKHW03001210">
    <property type="protein sequence ID" value="KYO43111.1"/>
    <property type="molecule type" value="Genomic_DNA"/>
</dbReference>
<reference evidence="2 3" key="1">
    <citation type="journal article" date="2012" name="Genome Biol.">
        <title>Sequencing three crocodilian genomes to illuminate the evolution of archosaurs and amniotes.</title>
        <authorList>
            <person name="St John J.A."/>
            <person name="Braun E.L."/>
            <person name="Isberg S.R."/>
            <person name="Miles L.G."/>
            <person name="Chong A.Y."/>
            <person name="Gongora J."/>
            <person name="Dalzell P."/>
            <person name="Moran C."/>
            <person name="Bed'hom B."/>
            <person name="Abzhanov A."/>
            <person name="Burgess S.C."/>
            <person name="Cooksey A.M."/>
            <person name="Castoe T.A."/>
            <person name="Crawford N.G."/>
            <person name="Densmore L.D."/>
            <person name="Drew J.C."/>
            <person name="Edwards S.V."/>
            <person name="Faircloth B.C."/>
            <person name="Fujita M.K."/>
            <person name="Greenwold M.J."/>
            <person name="Hoffmann F.G."/>
            <person name="Howard J.M."/>
            <person name="Iguchi T."/>
            <person name="Janes D.E."/>
            <person name="Khan S.Y."/>
            <person name="Kohno S."/>
            <person name="de Koning A.J."/>
            <person name="Lance S.L."/>
            <person name="McCarthy F.M."/>
            <person name="McCormack J.E."/>
            <person name="Merchant M.E."/>
            <person name="Peterson D.G."/>
            <person name="Pollock D.D."/>
            <person name="Pourmand N."/>
            <person name="Raney B.J."/>
            <person name="Roessler K.A."/>
            <person name="Sanford J.R."/>
            <person name="Sawyer R.H."/>
            <person name="Schmidt C.J."/>
            <person name="Triplett E.W."/>
            <person name="Tuberville T.D."/>
            <person name="Venegas-Anaya M."/>
            <person name="Howard J.T."/>
            <person name="Jarvis E.D."/>
            <person name="Guillette L.J.Jr."/>
            <person name="Glenn T.C."/>
            <person name="Green R.E."/>
            <person name="Ray D.A."/>
        </authorList>
    </citation>
    <scope>NUCLEOTIDE SEQUENCE [LARGE SCALE GENOMIC DNA]</scope>
    <source>
        <strain evidence="2">KSC_2009_1</strain>
    </source>
</reference>
<keyword evidence="3" id="KW-1185">Reference proteome</keyword>
<evidence type="ECO:0000256" key="1">
    <source>
        <dbReference type="SAM" id="MobiDB-lite"/>
    </source>
</evidence>
<feature type="compositionally biased region" description="Basic and acidic residues" evidence="1">
    <location>
        <begin position="1"/>
        <end position="16"/>
    </location>
</feature>
<sequence length="68" mass="7621">MHKLYDGREEKPDVGQKGHVGNDSWTVQYSATKIRSSGNGCKPQVLIYIQENEVQLIPGVVFVVCLFI</sequence>
<dbReference type="AlphaFoldDB" id="A0A151P210"/>
<feature type="region of interest" description="Disordered" evidence="1">
    <location>
        <begin position="1"/>
        <end position="20"/>
    </location>
</feature>
<dbReference type="Proteomes" id="UP000050525">
    <property type="component" value="Unassembled WGS sequence"/>
</dbReference>
<evidence type="ECO:0000313" key="2">
    <source>
        <dbReference type="EMBL" id="KYO43111.1"/>
    </source>
</evidence>
<comment type="caution">
    <text evidence="2">The sequence shown here is derived from an EMBL/GenBank/DDBJ whole genome shotgun (WGS) entry which is preliminary data.</text>
</comment>
<protein>
    <submittedName>
        <fullName evidence="2">Uncharacterized protein</fullName>
    </submittedName>
</protein>
<gene>
    <name evidence="2" type="ORF">Y1Q_0017449</name>
</gene>
<accession>A0A151P210</accession>
<organism evidence="2 3">
    <name type="scientific">Alligator mississippiensis</name>
    <name type="common">American alligator</name>
    <dbReference type="NCBI Taxonomy" id="8496"/>
    <lineage>
        <taxon>Eukaryota</taxon>
        <taxon>Metazoa</taxon>
        <taxon>Chordata</taxon>
        <taxon>Craniata</taxon>
        <taxon>Vertebrata</taxon>
        <taxon>Euteleostomi</taxon>
        <taxon>Archelosauria</taxon>
        <taxon>Archosauria</taxon>
        <taxon>Crocodylia</taxon>
        <taxon>Alligatoridae</taxon>
        <taxon>Alligatorinae</taxon>
        <taxon>Alligator</taxon>
    </lineage>
</organism>